<evidence type="ECO:0000313" key="5">
    <source>
        <dbReference type="Proteomes" id="UP001595897"/>
    </source>
</evidence>
<accession>A0ABV9LSU8</accession>
<feature type="coiled-coil region" evidence="1">
    <location>
        <begin position="166"/>
        <end position="242"/>
    </location>
</feature>
<proteinExistence type="predicted"/>
<dbReference type="EMBL" id="JBHSGU010000002">
    <property type="protein sequence ID" value="MFC4699587.1"/>
    <property type="molecule type" value="Genomic_DNA"/>
</dbReference>
<dbReference type="RefSeq" id="WP_382406328.1">
    <property type="nucleotide sequence ID" value="NZ_JBHSGU010000002.1"/>
</dbReference>
<gene>
    <name evidence="4" type="ORF">ACFO4O_05385</name>
</gene>
<protein>
    <recommendedName>
        <fullName evidence="6">Chromosome partition protein Smc</fullName>
    </recommendedName>
</protein>
<dbReference type="Proteomes" id="UP001595897">
    <property type="component" value="Unassembled WGS sequence"/>
</dbReference>
<organism evidence="4 5">
    <name type="scientific">Glaciecola siphonariae</name>
    <dbReference type="NCBI Taxonomy" id="521012"/>
    <lineage>
        <taxon>Bacteria</taxon>
        <taxon>Pseudomonadati</taxon>
        <taxon>Pseudomonadota</taxon>
        <taxon>Gammaproteobacteria</taxon>
        <taxon>Alteromonadales</taxon>
        <taxon>Alteromonadaceae</taxon>
        <taxon>Glaciecola</taxon>
    </lineage>
</organism>
<sequence>MSSNSKDTDFAPINIDVSDRIPAGTKRSAPSKQAPPTSGAGKSLFVIALIIALGASAGCAYLYTELEKSKETIAANENRLQTLENRLFATGEEMGNSTVELQVKVGELSEKTEELWEQMDRLWASAWRRNQEEIKTLNSDLASTKANLDKTVADVNKKVNSAQSGTQQLMARIDSLNSKISEQANNLLAVKVESEGFTNTNASQSSDIRELKEKILLLEKRNTSLLQKLNEVETQVKELTVKTI</sequence>
<keyword evidence="5" id="KW-1185">Reference proteome</keyword>
<name>A0ABV9LSU8_9ALTE</name>
<keyword evidence="1" id="KW-0175">Coiled coil</keyword>
<evidence type="ECO:0000256" key="3">
    <source>
        <dbReference type="SAM" id="Phobius"/>
    </source>
</evidence>
<evidence type="ECO:0000313" key="4">
    <source>
        <dbReference type="EMBL" id="MFC4699587.1"/>
    </source>
</evidence>
<feature type="region of interest" description="Disordered" evidence="2">
    <location>
        <begin position="1"/>
        <end position="38"/>
    </location>
</feature>
<keyword evidence="3" id="KW-0472">Membrane</keyword>
<feature type="transmembrane region" description="Helical" evidence="3">
    <location>
        <begin position="44"/>
        <end position="63"/>
    </location>
</feature>
<evidence type="ECO:0000256" key="2">
    <source>
        <dbReference type="SAM" id="MobiDB-lite"/>
    </source>
</evidence>
<keyword evidence="3" id="KW-1133">Transmembrane helix</keyword>
<keyword evidence="3" id="KW-0812">Transmembrane</keyword>
<evidence type="ECO:0000256" key="1">
    <source>
        <dbReference type="SAM" id="Coils"/>
    </source>
</evidence>
<evidence type="ECO:0008006" key="6">
    <source>
        <dbReference type="Google" id="ProtNLM"/>
    </source>
</evidence>
<reference evidence="5" key="1">
    <citation type="journal article" date="2019" name="Int. J. Syst. Evol. Microbiol.">
        <title>The Global Catalogue of Microorganisms (GCM) 10K type strain sequencing project: providing services to taxonomists for standard genome sequencing and annotation.</title>
        <authorList>
            <consortium name="The Broad Institute Genomics Platform"/>
            <consortium name="The Broad Institute Genome Sequencing Center for Infectious Disease"/>
            <person name="Wu L."/>
            <person name="Ma J."/>
        </authorList>
    </citation>
    <scope>NUCLEOTIDE SEQUENCE [LARGE SCALE GENOMIC DNA]</scope>
    <source>
        <strain evidence="5">KACC 12507</strain>
    </source>
</reference>
<comment type="caution">
    <text evidence="4">The sequence shown here is derived from an EMBL/GenBank/DDBJ whole genome shotgun (WGS) entry which is preliminary data.</text>
</comment>